<dbReference type="STRING" id="313595.P700755_001267"/>
<dbReference type="OrthoDB" id="1055762at2"/>
<gene>
    <name evidence="1" type="ordered locus">P700755_001267</name>
</gene>
<dbReference type="RefSeq" id="WP_015023808.1">
    <property type="nucleotide sequence ID" value="NC_018721.1"/>
</dbReference>
<evidence type="ECO:0008006" key="3">
    <source>
        <dbReference type="Google" id="ProtNLM"/>
    </source>
</evidence>
<keyword evidence="2" id="KW-1185">Reference proteome</keyword>
<name>K4IC61_PSYTT</name>
<accession>K4IC61</accession>
<dbReference type="AlphaFoldDB" id="K4IC61"/>
<sequence length="97" mass="10610">MLDALSSQSKSLNVDGSLNLRFQESAYQNDLDNYYLASNSSSYLIVTDLNNGGSNNYILQSNLSEISIDLSIYTSGNYVVTLVSDGNIIESKNLIKS</sequence>
<evidence type="ECO:0000313" key="1">
    <source>
        <dbReference type="EMBL" id="AFU68202.1"/>
    </source>
</evidence>
<organism evidence="1 2">
    <name type="scientific">Psychroflexus torquis (strain ATCC 700755 / CIP 106069 / ACAM 623)</name>
    <dbReference type="NCBI Taxonomy" id="313595"/>
    <lineage>
        <taxon>Bacteria</taxon>
        <taxon>Pseudomonadati</taxon>
        <taxon>Bacteroidota</taxon>
        <taxon>Flavobacteriia</taxon>
        <taxon>Flavobacteriales</taxon>
        <taxon>Flavobacteriaceae</taxon>
        <taxon>Psychroflexus</taxon>
    </lineage>
</organism>
<dbReference type="eggNOG" id="COG1404">
    <property type="taxonomic scope" value="Bacteria"/>
</dbReference>
<dbReference type="EMBL" id="CP003879">
    <property type="protein sequence ID" value="AFU68202.1"/>
    <property type="molecule type" value="Genomic_DNA"/>
</dbReference>
<reference evidence="1" key="2">
    <citation type="submission" date="2012-09" db="EMBL/GenBank/DDBJ databases">
        <title>The complete sequence of Psychroflexus torquis an extreme psychrophile from sea-ice that is stimulated by light.</title>
        <authorList>
            <person name="Feng S."/>
            <person name="Powell S.M."/>
            <person name="Bowman J.P."/>
        </authorList>
    </citation>
    <scope>NUCLEOTIDE SEQUENCE [LARGE SCALE GENOMIC DNA]</scope>
    <source>
        <strain evidence="1">ATCC 700755</strain>
    </source>
</reference>
<reference evidence="1" key="1">
    <citation type="submission" date="2006-03" db="EMBL/GenBank/DDBJ databases">
        <authorList>
            <person name="Bowman J."/>
            <person name="Ferriera S."/>
            <person name="Johnson J."/>
            <person name="Kravitz S."/>
            <person name="Halpern A."/>
            <person name="Remington K."/>
            <person name="Beeson K."/>
            <person name="Tran B."/>
            <person name="Rogers Y.-H."/>
            <person name="Friedman R."/>
            <person name="Venter J.C."/>
        </authorList>
    </citation>
    <scope>NUCLEOTIDE SEQUENCE [LARGE SCALE GENOMIC DNA]</scope>
    <source>
        <strain evidence="1">ATCC 700755</strain>
    </source>
</reference>
<dbReference type="Proteomes" id="UP000008514">
    <property type="component" value="Chromosome"/>
</dbReference>
<proteinExistence type="predicted"/>
<dbReference type="KEGG" id="ptq:P700755_001267"/>
<dbReference type="HOGENOM" id="CLU_2344589_0_0_10"/>
<protein>
    <recommendedName>
        <fullName evidence="3">Secretion system C-terminal sorting domain-containing protein</fullName>
    </recommendedName>
</protein>
<evidence type="ECO:0000313" key="2">
    <source>
        <dbReference type="Proteomes" id="UP000008514"/>
    </source>
</evidence>